<evidence type="ECO:0000313" key="2">
    <source>
        <dbReference type="Proteomes" id="UP000494301"/>
    </source>
</evidence>
<name>A0A6J5IZ87_9BURK</name>
<reference evidence="1 2" key="1">
    <citation type="submission" date="2020-04" db="EMBL/GenBank/DDBJ databases">
        <authorList>
            <person name="Depoorter E."/>
        </authorList>
    </citation>
    <scope>NUCLEOTIDE SEQUENCE [LARGE SCALE GENOMIC DNA]</scope>
    <source>
        <strain evidence="1 2">BCC0217</strain>
    </source>
</reference>
<evidence type="ECO:0000313" key="1">
    <source>
        <dbReference type="EMBL" id="CAB3964172.1"/>
    </source>
</evidence>
<organism evidence="1 2">
    <name type="scientific">Burkholderia aenigmatica</name>
    <dbReference type="NCBI Taxonomy" id="2015348"/>
    <lineage>
        <taxon>Bacteria</taxon>
        <taxon>Pseudomonadati</taxon>
        <taxon>Pseudomonadota</taxon>
        <taxon>Betaproteobacteria</taxon>
        <taxon>Burkholderiales</taxon>
        <taxon>Burkholderiaceae</taxon>
        <taxon>Burkholderia</taxon>
        <taxon>Burkholderia cepacia complex</taxon>
    </lineage>
</organism>
<dbReference type="AlphaFoldDB" id="A0A6J5IZ87"/>
<sequence>MNANGAGAPPESDESIANAACATNGLAPGRRAACQSFGKLTAGSQHRPDRA</sequence>
<gene>
    <name evidence="1" type="ORF">BLA3211_02697</name>
</gene>
<protein>
    <submittedName>
        <fullName evidence="1">Uncharacterized protein</fullName>
    </submittedName>
</protein>
<dbReference type="Proteomes" id="UP000494301">
    <property type="component" value="Unassembled WGS sequence"/>
</dbReference>
<proteinExistence type="predicted"/>
<accession>A0A6J5IZ87</accession>
<dbReference type="EMBL" id="CABWIL020000008">
    <property type="protein sequence ID" value="CAB3964172.1"/>
    <property type="molecule type" value="Genomic_DNA"/>
</dbReference>